<dbReference type="RefSeq" id="XP_007397953.1">
    <property type="nucleotide sequence ID" value="XM_007397891.1"/>
</dbReference>
<organism evidence="2 3">
    <name type="scientific">Phanerochaete carnosa (strain HHB-10118-sp)</name>
    <name type="common">White-rot fungus</name>
    <name type="synonym">Peniophora carnosa</name>
    <dbReference type="NCBI Taxonomy" id="650164"/>
    <lineage>
        <taxon>Eukaryota</taxon>
        <taxon>Fungi</taxon>
        <taxon>Dikarya</taxon>
        <taxon>Basidiomycota</taxon>
        <taxon>Agaricomycotina</taxon>
        <taxon>Agaricomycetes</taxon>
        <taxon>Polyporales</taxon>
        <taxon>Phanerochaetaceae</taxon>
        <taxon>Phanerochaete</taxon>
    </lineage>
</organism>
<feature type="transmembrane region" description="Helical" evidence="1">
    <location>
        <begin position="33"/>
        <end position="55"/>
    </location>
</feature>
<dbReference type="Proteomes" id="UP000008370">
    <property type="component" value="Unassembled WGS sequence"/>
</dbReference>
<keyword evidence="1" id="KW-1133">Transmembrane helix</keyword>
<dbReference type="EMBL" id="JH930474">
    <property type="protein sequence ID" value="EKM53260.1"/>
    <property type="molecule type" value="Genomic_DNA"/>
</dbReference>
<dbReference type="AlphaFoldDB" id="K5W2C3"/>
<sequence>MLCRQGYGAAVILLYIQERSSSTSPLSQKRPALVMRVLAALSALLVVAVASVHALPAPIEIDEDFISSAGWKREANAEMS</sequence>
<evidence type="ECO:0000256" key="1">
    <source>
        <dbReference type="SAM" id="Phobius"/>
    </source>
</evidence>
<keyword evidence="1" id="KW-0812">Transmembrane</keyword>
<dbReference type="HOGENOM" id="CLU_2590547_0_0_1"/>
<name>K5W2C3_PHACS</name>
<gene>
    <name evidence="2" type="ORF">PHACADRAFT_210949</name>
</gene>
<protein>
    <submittedName>
        <fullName evidence="2">Uncharacterized protein</fullName>
    </submittedName>
</protein>
<dbReference type="InParanoid" id="K5W2C3"/>
<dbReference type="KEGG" id="pco:PHACADRAFT_210949"/>
<accession>K5W2C3</accession>
<keyword evidence="1" id="KW-0472">Membrane</keyword>
<dbReference type="GeneID" id="18913047"/>
<keyword evidence="3" id="KW-1185">Reference proteome</keyword>
<evidence type="ECO:0000313" key="2">
    <source>
        <dbReference type="EMBL" id="EKM53260.1"/>
    </source>
</evidence>
<evidence type="ECO:0000313" key="3">
    <source>
        <dbReference type="Proteomes" id="UP000008370"/>
    </source>
</evidence>
<proteinExistence type="predicted"/>
<reference evidence="2 3" key="1">
    <citation type="journal article" date="2012" name="BMC Genomics">
        <title>Comparative genomics of the white-rot fungi, Phanerochaete carnosa and P. chrysosporium, to elucidate the genetic basis of the distinct wood types they colonize.</title>
        <authorList>
            <person name="Suzuki H."/>
            <person name="MacDonald J."/>
            <person name="Syed K."/>
            <person name="Salamov A."/>
            <person name="Hori C."/>
            <person name="Aerts A."/>
            <person name="Henrissat B."/>
            <person name="Wiebenga A."/>
            <person name="vanKuyk P.A."/>
            <person name="Barry K."/>
            <person name="Lindquist E."/>
            <person name="LaButti K."/>
            <person name="Lapidus A."/>
            <person name="Lucas S."/>
            <person name="Coutinho P."/>
            <person name="Gong Y."/>
            <person name="Samejima M."/>
            <person name="Mahadevan R."/>
            <person name="Abou-Zaid M."/>
            <person name="de Vries R.P."/>
            <person name="Igarashi K."/>
            <person name="Yadav J.S."/>
            <person name="Grigoriev I.V."/>
            <person name="Master E.R."/>
        </authorList>
    </citation>
    <scope>NUCLEOTIDE SEQUENCE [LARGE SCALE GENOMIC DNA]</scope>
    <source>
        <strain evidence="2 3">HHB-10118-sp</strain>
    </source>
</reference>